<keyword evidence="6" id="KW-0812">Transmembrane</keyword>
<evidence type="ECO:0000256" key="6">
    <source>
        <dbReference type="SAM" id="Phobius"/>
    </source>
</evidence>
<dbReference type="PANTHER" id="PTHR12652">
    <property type="entry name" value="PEROXISOMAL BIOGENESIS FACTOR 11"/>
    <property type="match status" value="1"/>
</dbReference>
<comment type="caution">
    <text evidence="7">The sequence shown here is derived from an EMBL/GenBank/DDBJ whole genome shotgun (WGS) entry which is preliminary data.</text>
</comment>
<feature type="transmembrane region" description="Helical" evidence="6">
    <location>
        <begin position="200"/>
        <end position="217"/>
    </location>
</feature>
<organism evidence="7 8">
    <name type="scientific">Orbilia ellipsospora</name>
    <dbReference type="NCBI Taxonomy" id="2528407"/>
    <lineage>
        <taxon>Eukaryota</taxon>
        <taxon>Fungi</taxon>
        <taxon>Dikarya</taxon>
        <taxon>Ascomycota</taxon>
        <taxon>Pezizomycotina</taxon>
        <taxon>Orbiliomycetes</taxon>
        <taxon>Orbiliales</taxon>
        <taxon>Orbiliaceae</taxon>
        <taxon>Orbilia</taxon>
    </lineage>
</organism>
<dbReference type="Proteomes" id="UP001365542">
    <property type="component" value="Unassembled WGS sequence"/>
</dbReference>
<evidence type="ECO:0000256" key="4">
    <source>
        <dbReference type="ARBA" id="ARBA00046271"/>
    </source>
</evidence>
<evidence type="ECO:0000256" key="3">
    <source>
        <dbReference type="ARBA" id="ARBA00023140"/>
    </source>
</evidence>
<evidence type="ECO:0000313" key="7">
    <source>
        <dbReference type="EMBL" id="KAK6543124.1"/>
    </source>
</evidence>
<dbReference type="EMBL" id="JAVHJO010000002">
    <property type="protein sequence ID" value="KAK6543124.1"/>
    <property type="molecule type" value="Genomic_DNA"/>
</dbReference>
<evidence type="ECO:0000256" key="5">
    <source>
        <dbReference type="SAM" id="MobiDB-lite"/>
    </source>
</evidence>
<sequence>MDQQTPPRTPVLEGSDPDKELKRSQDALEVAKLDSESTSIVSKPIPTMSTSVGRLLVFPNTALHSKATGRILKLLQSANGIDKIVRTIQYTSRLLSHIMLLKDLHTTATSTAAKGIRRQFGLTRRLLRCFNNLPQSHVTLKLLLERKQRIANDAVGYVLDLIEGIGYTGFGIADSLGYLPDAGIMGIPYKDLVDKMAFNFWLYALVASILGGMLRLYRFRQRLVKYRSIFPATSTAAAIESAKNTLEIAQHSKYLDENAVQGRQELPPTPPDSPVPPNTLASVSDAAQSVVKKLEEQQFNTGLNVMGYAADIIFPLAALNYSGFNGLSDGVLGFVGCVSSAVGLRKAWQATA</sequence>
<evidence type="ECO:0000256" key="2">
    <source>
        <dbReference type="ARBA" id="ARBA00023136"/>
    </source>
</evidence>
<dbReference type="InterPro" id="IPR008733">
    <property type="entry name" value="PEX11"/>
</dbReference>
<evidence type="ECO:0000313" key="8">
    <source>
        <dbReference type="Proteomes" id="UP001365542"/>
    </source>
</evidence>
<keyword evidence="2 6" id="KW-0472">Membrane</keyword>
<dbReference type="AlphaFoldDB" id="A0AAV9XME5"/>
<dbReference type="GO" id="GO:0016559">
    <property type="term" value="P:peroxisome fission"/>
    <property type="evidence" value="ECO:0007669"/>
    <property type="project" value="InterPro"/>
</dbReference>
<dbReference type="GO" id="GO:0005778">
    <property type="term" value="C:peroxisomal membrane"/>
    <property type="evidence" value="ECO:0007669"/>
    <property type="project" value="UniProtKB-SubCell"/>
</dbReference>
<name>A0AAV9XME5_9PEZI</name>
<proteinExistence type="predicted"/>
<evidence type="ECO:0000256" key="1">
    <source>
        <dbReference type="ARBA" id="ARBA00022593"/>
    </source>
</evidence>
<feature type="region of interest" description="Disordered" evidence="5">
    <location>
        <begin position="1"/>
        <end position="25"/>
    </location>
</feature>
<keyword evidence="8" id="KW-1185">Reference proteome</keyword>
<dbReference type="PANTHER" id="PTHR12652:SF50">
    <property type="entry name" value="PEROXIN 11"/>
    <property type="match status" value="1"/>
</dbReference>
<feature type="compositionally biased region" description="Basic and acidic residues" evidence="5">
    <location>
        <begin position="16"/>
        <end position="25"/>
    </location>
</feature>
<keyword evidence="3" id="KW-0576">Peroxisome</keyword>
<keyword evidence="1" id="KW-0962">Peroxisome biogenesis</keyword>
<gene>
    <name evidence="7" type="primary">PEX11_1</name>
    <name evidence="7" type="ORF">TWF694_007044</name>
</gene>
<dbReference type="Pfam" id="PF05648">
    <property type="entry name" value="PEX11"/>
    <property type="match status" value="1"/>
</dbReference>
<protein>
    <submittedName>
        <fullName evidence="7">Peroxisomal membrane protein PMP27</fullName>
    </submittedName>
</protein>
<reference evidence="7 8" key="1">
    <citation type="submission" date="2019-10" db="EMBL/GenBank/DDBJ databases">
        <authorList>
            <person name="Palmer J.M."/>
        </authorList>
    </citation>
    <scope>NUCLEOTIDE SEQUENCE [LARGE SCALE GENOMIC DNA]</scope>
    <source>
        <strain evidence="7 8">TWF694</strain>
    </source>
</reference>
<accession>A0AAV9XME5</accession>
<comment type="subcellular location">
    <subcellularLocation>
        <location evidence="4">Peroxisome membrane</location>
    </subcellularLocation>
</comment>
<keyword evidence="6" id="KW-1133">Transmembrane helix</keyword>